<gene>
    <name evidence="6" type="ORF">GMA10_12895</name>
</gene>
<reference evidence="6 7" key="1">
    <citation type="submission" date="2019-12" db="EMBL/GenBank/DDBJ databases">
        <authorList>
            <person name="Li J."/>
            <person name="Shi Y."/>
            <person name="Xu G."/>
            <person name="Xiao D."/>
            <person name="Ran X."/>
        </authorList>
    </citation>
    <scope>NUCLEOTIDE SEQUENCE [LARGE SCALE GENOMIC DNA]</scope>
    <source>
        <strain evidence="6 7">JCM 15915</strain>
    </source>
</reference>
<dbReference type="PIRSF" id="PIRSF002741">
    <property type="entry name" value="MppA"/>
    <property type="match status" value="1"/>
</dbReference>
<protein>
    <submittedName>
        <fullName evidence="6">ABC transporter substrate-binding protein</fullName>
    </submittedName>
</protein>
<dbReference type="OrthoDB" id="5240629at2"/>
<evidence type="ECO:0000256" key="2">
    <source>
        <dbReference type="ARBA" id="ARBA00005695"/>
    </source>
</evidence>
<evidence type="ECO:0000313" key="6">
    <source>
        <dbReference type="EMBL" id="MUN56094.1"/>
    </source>
</evidence>
<comment type="subcellular location">
    <subcellularLocation>
        <location evidence="1">Cell envelope</location>
    </subcellularLocation>
</comment>
<dbReference type="GO" id="GO:0030313">
    <property type="term" value="C:cell envelope"/>
    <property type="evidence" value="ECO:0007669"/>
    <property type="project" value="UniProtKB-SubCell"/>
</dbReference>
<comment type="similarity">
    <text evidence="2">Belongs to the bacterial solute-binding protein 5 family.</text>
</comment>
<organism evidence="6 7">
    <name type="scientific">Rothia koreensis</name>
    <dbReference type="NCBI Taxonomy" id="592378"/>
    <lineage>
        <taxon>Bacteria</taxon>
        <taxon>Bacillati</taxon>
        <taxon>Actinomycetota</taxon>
        <taxon>Actinomycetes</taxon>
        <taxon>Micrococcales</taxon>
        <taxon>Micrococcaceae</taxon>
        <taxon>Rothia</taxon>
    </lineage>
</organism>
<dbReference type="EMBL" id="WOGT01000015">
    <property type="protein sequence ID" value="MUN56094.1"/>
    <property type="molecule type" value="Genomic_DNA"/>
</dbReference>
<dbReference type="PANTHER" id="PTHR30290:SF10">
    <property type="entry name" value="PERIPLASMIC OLIGOPEPTIDE-BINDING PROTEIN-RELATED"/>
    <property type="match status" value="1"/>
</dbReference>
<keyword evidence="4" id="KW-0732">Signal</keyword>
<feature type="domain" description="Solute-binding protein family 5" evidence="5">
    <location>
        <begin position="95"/>
        <end position="438"/>
    </location>
</feature>
<dbReference type="InterPro" id="IPR006311">
    <property type="entry name" value="TAT_signal"/>
</dbReference>
<dbReference type="Pfam" id="PF00496">
    <property type="entry name" value="SBP_bac_5"/>
    <property type="match status" value="1"/>
</dbReference>
<dbReference type="Gene3D" id="3.40.190.10">
    <property type="entry name" value="Periplasmic binding protein-like II"/>
    <property type="match status" value="1"/>
</dbReference>
<dbReference type="Gene3D" id="3.10.105.10">
    <property type="entry name" value="Dipeptide-binding Protein, Domain 3"/>
    <property type="match status" value="1"/>
</dbReference>
<proteinExistence type="inferred from homology"/>
<accession>A0A7M4BQ92</accession>
<keyword evidence="7" id="KW-1185">Reference proteome</keyword>
<dbReference type="InterPro" id="IPR000914">
    <property type="entry name" value="SBP_5_dom"/>
</dbReference>
<dbReference type="AlphaFoldDB" id="A0A7M4BQ92"/>
<evidence type="ECO:0000256" key="4">
    <source>
        <dbReference type="ARBA" id="ARBA00022729"/>
    </source>
</evidence>
<dbReference type="PANTHER" id="PTHR30290">
    <property type="entry name" value="PERIPLASMIC BINDING COMPONENT OF ABC TRANSPORTER"/>
    <property type="match status" value="1"/>
</dbReference>
<evidence type="ECO:0000259" key="5">
    <source>
        <dbReference type="Pfam" id="PF00496"/>
    </source>
</evidence>
<evidence type="ECO:0000313" key="7">
    <source>
        <dbReference type="Proteomes" id="UP000462152"/>
    </source>
</evidence>
<keyword evidence="3" id="KW-0813">Transport</keyword>
<name>A0A7M4BQ92_9MICC</name>
<dbReference type="SUPFAM" id="SSF53850">
    <property type="entry name" value="Periplasmic binding protein-like II"/>
    <property type="match status" value="1"/>
</dbReference>
<dbReference type="InterPro" id="IPR030678">
    <property type="entry name" value="Peptide/Ni-bd"/>
</dbReference>
<evidence type="ECO:0000256" key="1">
    <source>
        <dbReference type="ARBA" id="ARBA00004196"/>
    </source>
</evidence>
<dbReference type="GO" id="GO:0043190">
    <property type="term" value="C:ATP-binding cassette (ABC) transporter complex"/>
    <property type="evidence" value="ECO:0007669"/>
    <property type="project" value="InterPro"/>
</dbReference>
<evidence type="ECO:0000256" key="3">
    <source>
        <dbReference type="ARBA" id="ARBA00022448"/>
    </source>
</evidence>
<dbReference type="PROSITE" id="PS51318">
    <property type="entry name" value="TAT"/>
    <property type="match status" value="1"/>
</dbReference>
<sequence length="555" mass="60219">MNAADQTRAAPSRRTVLKATGAGALTLAGLSLAGWAFDSARAVANADSDGEGLTFLINNLDGGWVPSKSAISSYEANVWQQLTDKLVYTDPQGQVSPWIAQSWEQNDDNTEFVLHLREGVTFSDGSPLDADAVIANLDSWARGRPDEGIARVGLFPGSTYDGAEALDDRTVRVRFAAPALSFLPTLGYHGCLLLSPGSIAASVSEQSDLANQIGSGPFVLESWAQNDHVRLVRREDYDWAPQSAGRTGAAAPSGITFKVLPDDTLRASAARAHQTDISYNVSPQVLDSFTEAGFEIEVPRYLGFVHGFRVRADIEPFDDPRVRQAIQRGIDREEILRTVFTSAWEPATSWLQSGVPETTDLSELFAFDPDHAASLLDAAGWSEFNAEGFRTRGGRELGFTIYPTPYLTGSIPEAELISQQLGRLGIRVATQKVDIASYAGHVDNNPKQAFKEVTRSFVDVGTVAEVITDDGEDWFGVGSSDQKLVTLRDRIAGAGNREQRATVIDELSRHVLEEAYFIPLEQNVQRIYVQAPGLGGITFNAVAVPSYYAATKEKS</sequence>
<dbReference type="GO" id="GO:0015833">
    <property type="term" value="P:peptide transport"/>
    <property type="evidence" value="ECO:0007669"/>
    <property type="project" value="TreeGrafter"/>
</dbReference>
<comment type="caution">
    <text evidence="6">The sequence shown here is derived from an EMBL/GenBank/DDBJ whole genome shotgun (WGS) entry which is preliminary data.</text>
</comment>
<dbReference type="GO" id="GO:0042597">
    <property type="term" value="C:periplasmic space"/>
    <property type="evidence" value="ECO:0007669"/>
    <property type="project" value="UniProtKB-ARBA"/>
</dbReference>
<dbReference type="InterPro" id="IPR039424">
    <property type="entry name" value="SBP_5"/>
</dbReference>
<dbReference type="GO" id="GO:1904680">
    <property type="term" value="F:peptide transmembrane transporter activity"/>
    <property type="evidence" value="ECO:0007669"/>
    <property type="project" value="TreeGrafter"/>
</dbReference>
<dbReference type="Proteomes" id="UP000462152">
    <property type="component" value="Unassembled WGS sequence"/>
</dbReference>